<organism evidence="25">
    <name type="scientific">Thrips palmi</name>
    <name type="common">Melon thrips</name>
    <dbReference type="NCBI Taxonomy" id="161013"/>
    <lineage>
        <taxon>Eukaryota</taxon>
        <taxon>Metazoa</taxon>
        <taxon>Ecdysozoa</taxon>
        <taxon>Arthropoda</taxon>
        <taxon>Hexapoda</taxon>
        <taxon>Insecta</taxon>
        <taxon>Pterygota</taxon>
        <taxon>Neoptera</taxon>
        <taxon>Paraneoptera</taxon>
        <taxon>Thysanoptera</taxon>
        <taxon>Terebrantia</taxon>
        <taxon>Thripoidea</taxon>
        <taxon>Thripidae</taxon>
        <taxon>Thrips</taxon>
    </lineage>
</organism>
<dbReference type="SUPFAM" id="SSF47473">
    <property type="entry name" value="EF-hand"/>
    <property type="match status" value="1"/>
</dbReference>
<keyword evidence="5" id="KW-0050">Antiport</keyword>
<dbReference type="GO" id="GO:0005743">
    <property type="term" value="C:mitochondrial inner membrane"/>
    <property type="evidence" value="ECO:0007669"/>
    <property type="project" value="UniProtKB-SubCell"/>
</dbReference>
<evidence type="ECO:0000259" key="23">
    <source>
        <dbReference type="PROSITE" id="PS51758"/>
    </source>
</evidence>
<keyword evidence="14" id="KW-0406">Ion transport</keyword>
<evidence type="ECO:0000256" key="6">
    <source>
        <dbReference type="ARBA" id="ARBA00022568"/>
    </source>
</evidence>
<evidence type="ECO:0000256" key="10">
    <source>
        <dbReference type="ARBA" id="ARBA00022837"/>
    </source>
</evidence>
<keyword evidence="15 18" id="KW-0496">Mitochondrion</keyword>
<name>A0A6P8Y4X3_THRPL</name>
<dbReference type="InterPro" id="IPR044202">
    <property type="entry name" value="LETM1/MDM38-like"/>
</dbReference>
<feature type="compositionally biased region" description="Basic and acidic residues" evidence="20">
    <location>
        <begin position="710"/>
        <end position="728"/>
    </location>
</feature>
<evidence type="ECO:0000256" key="20">
    <source>
        <dbReference type="SAM" id="MobiDB-lite"/>
    </source>
</evidence>
<dbReference type="InterPro" id="IPR033122">
    <property type="entry name" value="LETM1-like_RBD"/>
</dbReference>
<comment type="subcellular location">
    <subcellularLocation>
        <location evidence="1">Mitochondrion inner membrane</location>
        <topology evidence="1">Single-pass membrane protein</topology>
    </subcellularLocation>
</comment>
<sequence>MMSLLNSQRCIIRSSTSILKSYNTQWTLREYRSFPHHKLSSSTNLSYPYVERHASLYGTQFSPRGFLECESCHECTRVATNGSVVLVRQFHVGSRCLDKEPAKASSKVEETVNLLKGKAKDEAESKEQQVVPKKPLSTRIMDELKHYYHGFRLLFVDINISRKLAMKALRGQTLSRREHRLLVRTTGDIFRLVPFSVFIIVPFMELLLPLFIKFFPGMLPSTFASAKDKEADMKKSLKVKLEMAKFLQQTLDEMAVQAKDKNHSSTAAKQFAEFFDRMRNSTEPISNQEMIKFSKIFEDEITLDSLSRPQLIALCRVLEIKPLGTSNFLVFQLRMKLRSLAADDKMIHQEGVDSLNASELQQACRARGMRAYGMSEQRLRSQLEQWLDLSLNEKVPPSLLLLSRALLLPETVPTSDQLKATIFSLPDTVITQTKAALGEREGKTDNLTQLEILKEEQRKIKEELEEQQEERDRQAKEQQEVLVDSAKVLTDGAKPLEPITDVKAAVPIGVTETKKEELSASDMETLEDALDSLSQKRKKLLVEKEELEDLKEEMADYQEDLRELQDVSVGSGKKEPVVAESKAAKRLFSRVSKMINNMEKALLDIEKKKKQEVQEKEEVVAIDDLIATIQQIQKVPDDAKLERLQEALAKLDDDKDGAIPIDDLLKMIELIGNDQSVKLSDKQLDELALLLKREETLLLEDQIERALEKQFIQEEQKDNSKASSKDSTEPTSASQKSPNPPPNPPPSGAVPQKSSISASTSSKEGTSPKRSL</sequence>
<protein>
    <recommendedName>
        <fullName evidence="3">Mitochondrial proton/calcium exchanger protein</fullName>
    </recommendedName>
    <alternativeName>
        <fullName evidence="17">Leucine zipper-EF-hand-containing transmembrane protein 1</fullName>
    </alternativeName>
</protein>
<evidence type="ECO:0000256" key="4">
    <source>
        <dbReference type="ARBA" id="ARBA00022448"/>
    </source>
</evidence>
<keyword evidence="13 19" id="KW-0175">Coiled coil</keyword>
<evidence type="ECO:0000256" key="3">
    <source>
        <dbReference type="ARBA" id="ARBA00020557"/>
    </source>
</evidence>
<keyword evidence="8" id="KW-0479">Metal-binding</keyword>
<dbReference type="RefSeq" id="XP_034234613.1">
    <property type="nucleotide sequence ID" value="XM_034378722.1"/>
</dbReference>
<accession>A0A6P8Y4X3</accession>
<dbReference type="PROSITE" id="PS51758">
    <property type="entry name" value="LETM1_RBD"/>
    <property type="match status" value="1"/>
</dbReference>
<dbReference type="FunCoup" id="A0A6P8Y4X3">
    <property type="interactions" value="1715"/>
</dbReference>
<evidence type="ECO:0000256" key="2">
    <source>
        <dbReference type="ARBA" id="ARBA00009584"/>
    </source>
</evidence>
<evidence type="ECO:0000256" key="9">
    <source>
        <dbReference type="ARBA" id="ARBA00022792"/>
    </source>
</evidence>
<evidence type="ECO:0000256" key="18">
    <source>
        <dbReference type="PROSITE-ProRule" id="PRU01094"/>
    </source>
</evidence>
<evidence type="ECO:0000256" key="16">
    <source>
        <dbReference type="ARBA" id="ARBA00023136"/>
    </source>
</evidence>
<keyword evidence="16 21" id="KW-0472">Membrane</keyword>
<evidence type="ECO:0000256" key="19">
    <source>
        <dbReference type="SAM" id="Coils"/>
    </source>
</evidence>
<evidence type="ECO:0000256" key="17">
    <source>
        <dbReference type="ARBA" id="ARBA00031360"/>
    </source>
</evidence>
<keyword evidence="24" id="KW-1185">Reference proteome</keyword>
<feature type="coiled-coil region" evidence="19">
    <location>
        <begin position="523"/>
        <end position="567"/>
    </location>
</feature>
<feature type="region of interest" description="Disordered" evidence="20">
    <location>
        <begin position="710"/>
        <end position="772"/>
    </location>
</feature>
<evidence type="ECO:0000256" key="15">
    <source>
        <dbReference type="ARBA" id="ARBA00023128"/>
    </source>
</evidence>
<dbReference type="GO" id="GO:0015297">
    <property type="term" value="F:antiporter activity"/>
    <property type="evidence" value="ECO:0007669"/>
    <property type="project" value="UniProtKB-KW"/>
</dbReference>
<evidence type="ECO:0000259" key="22">
    <source>
        <dbReference type="PROSITE" id="PS50222"/>
    </source>
</evidence>
<dbReference type="KEGG" id="tpal:117641425"/>
<feature type="compositionally biased region" description="Low complexity" evidence="20">
    <location>
        <begin position="753"/>
        <end position="765"/>
    </location>
</feature>
<keyword evidence="9" id="KW-0999">Mitochondrion inner membrane</keyword>
<dbReference type="InterPro" id="IPR059005">
    <property type="entry name" value="LETM1_C"/>
</dbReference>
<feature type="domain" description="EF-hand" evidence="22">
    <location>
        <begin position="639"/>
        <end position="674"/>
    </location>
</feature>
<feature type="transmembrane region" description="Helical" evidence="21">
    <location>
        <begin position="189"/>
        <end position="212"/>
    </location>
</feature>
<feature type="coiled-coil region" evidence="19">
    <location>
        <begin position="447"/>
        <end position="484"/>
    </location>
</feature>
<dbReference type="GO" id="GO:0043022">
    <property type="term" value="F:ribosome binding"/>
    <property type="evidence" value="ECO:0007669"/>
    <property type="project" value="InterPro"/>
</dbReference>
<dbReference type="PANTHER" id="PTHR14009:SF1">
    <property type="entry name" value="MITOCHONDRIAL PROTON_CALCIUM EXCHANGER PROTEIN"/>
    <property type="match status" value="1"/>
</dbReference>
<dbReference type="InParanoid" id="A0A6P8Y4X3"/>
<gene>
    <name evidence="25" type="primary">LOC117641425</name>
</gene>
<dbReference type="PANTHER" id="PTHR14009">
    <property type="entry name" value="LEUCINE ZIPPER-EF-HAND CONTAINING TRANSMEMBRANE PROTEIN"/>
    <property type="match status" value="1"/>
</dbReference>
<keyword evidence="12 21" id="KW-1133">Transmembrane helix</keyword>
<feature type="compositionally biased region" description="Pro residues" evidence="20">
    <location>
        <begin position="738"/>
        <end position="748"/>
    </location>
</feature>
<dbReference type="InterPro" id="IPR002048">
    <property type="entry name" value="EF_hand_dom"/>
</dbReference>
<keyword evidence="10" id="KW-0106">Calcium</keyword>
<evidence type="ECO:0000256" key="5">
    <source>
        <dbReference type="ARBA" id="ARBA00022449"/>
    </source>
</evidence>
<dbReference type="GO" id="GO:0030003">
    <property type="term" value="P:intracellular monoatomic cation homeostasis"/>
    <property type="evidence" value="ECO:0007669"/>
    <property type="project" value="TreeGrafter"/>
</dbReference>
<feature type="domain" description="Letm1 RBD" evidence="23">
    <location>
        <begin position="235"/>
        <end position="427"/>
    </location>
</feature>
<evidence type="ECO:0000313" key="25">
    <source>
        <dbReference type="RefSeq" id="XP_034234613.1"/>
    </source>
</evidence>
<dbReference type="CTD" id="3954"/>
<evidence type="ECO:0000256" key="1">
    <source>
        <dbReference type="ARBA" id="ARBA00004434"/>
    </source>
</evidence>
<comment type="similarity">
    <text evidence="2">Belongs to the LETM1 family.</text>
</comment>
<keyword evidence="11" id="KW-0809">Transit peptide</keyword>
<keyword evidence="6" id="KW-0109">Calcium transport</keyword>
<keyword evidence="7 21" id="KW-0812">Transmembrane</keyword>
<proteinExistence type="inferred from homology"/>
<dbReference type="OrthoDB" id="624114at2759"/>
<dbReference type="GO" id="GO:0005509">
    <property type="term" value="F:calcium ion binding"/>
    <property type="evidence" value="ECO:0007669"/>
    <property type="project" value="InterPro"/>
</dbReference>
<dbReference type="GeneID" id="117641425"/>
<evidence type="ECO:0000256" key="8">
    <source>
        <dbReference type="ARBA" id="ARBA00022723"/>
    </source>
</evidence>
<dbReference type="Pfam" id="PF07766">
    <property type="entry name" value="LETM1_RBD"/>
    <property type="match status" value="1"/>
</dbReference>
<reference evidence="25" key="1">
    <citation type="submission" date="2025-08" db="UniProtKB">
        <authorList>
            <consortium name="RefSeq"/>
        </authorList>
    </citation>
    <scope>IDENTIFICATION</scope>
    <source>
        <tissue evidence="25">Total insect</tissue>
    </source>
</reference>
<dbReference type="Proteomes" id="UP000515158">
    <property type="component" value="Unplaced"/>
</dbReference>
<evidence type="ECO:0000256" key="21">
    <source>
        <dbReference type="SAM" id="Phobius"/>
    </source>
</evidence>
<evidence type="ECO:0000256" key="13">
    <source>
        <dbReference type="ARBA" id="ARBA00023054"/>
    </source>
</evidence>
<dbReference type="Pfam" id="PF26561">
    <property type="entry name" value="LETM1_C"/>
    <property type="match status" value="1"/>
</dbReference>
<feature type="coiled-coil region" evidence="19">
    <location>
        <begin position="591"/>
        <end position="618"/>
    </location>
</feature>
<dbReference type="PROSITE" id="PS50222">
    <property type="entry name" value="EF_HAND_2"/>
    <property type="match status" value="1"/>
</dbReference>
<dbReference type="InterPro" id="IPR011992">
    <property type="entry name" value="EF-hand-dom_pair"/>
</dbReference>
<evidence type="ECO:0000256" key="11">
    <source>
        <dbReference type="ARBA" id="ARBA00022946"/>
    </source>
</evidence>
<evidence type="ECO:0000256" key="14">
    <source>
        <dbReference type="ARBA" id="ARBA00023065"/>
    </source>
</evidence>
<dbReference type="AlphaFoldDB" id="A0A6P8Y4X3"/>
<evidence type="ECO:0000256" key="7">
    <source>
        <dbReference type="ARBA" id="ARBA00022692"/>
    </source>
</evidence>
<keyword evidence="4" id="KW-0813">Transport</keyword>
<evidence type="ECO:0000256" key="12">
    <source>
        <dbReference type="ARBA" id="ARBA00022989"/>
    </source>
</evidence>
<evidence type="ECO:0000313" key="24">
    <source>
        <dbReference type="Proteomes" id="UP000515158"/>
    </source>
</evidence>